<name>A0A926Z8E7_9CYAN</name>
<dbReference type="Proteomes" id="UP000631421">
    <property type="component" value="Unassembled WGS sequence"/>
</dbReference>
<dbReference type="EMBL" id="JACJPY010000136">
    <property type="protein sequence ID" value="MBD2152705.1"/>
    <property type="molecule type" value="Genomic_DNA"/>
</dbReference>
<sequence>MNATVNIDASPSNSMTMNAANLHQEISLLKAELDQKDLLVQQLSEELFRLVKGNAAFLPNPEIHGQHTEEMRLLADKLSGVEKQLIASQAIIQERDREAVELRQTIQEMSDRNRMLEQVVQELPNIYRAKFAERIVPIKQKIEALQKENRQLHIELQSLSFRLSGRTRRPNTQQRLELPRVMPA</sequence>
<organism evidence="2 3">
    <name type="scientific">Pseudanabaena cinerea FACHB-1277</name>
    <dbReference type="NCBI Taxonomy" id="2949581"/>
    <lineage>
        <taxon>Bacteria</taxon>
        <taxon>Bacillati</taxon>
        <taxon>Cyanobacteriota</taxon>
        <taxon>Cyanophyceae</taxon>
        <taxon>Pseudanabaenales</taxon>
        <taxon>Pseudanabaenaceae</taxon>
        <taxon>Pseudanabaena</taxon>
        <taxon>Pseudanabaena cinerea</taxon>
    </lineage>
</organism>
<reference evidence="2" key="1">
    <citation type="journal article" date="2015" name="ISME J.">
        <title>Draft Genome Sequence of Streptomyces incarnatus NRRL8089, which Produces the Nucleoside Antibiotic Sinefungin.</title>
        <authorList>
            <person name="Oshima K."/>
            <person name="Hattori M."/>
            <person name="Shimizu H."/>
            <person name="Fukuda K."/>
            <person name="Nemoto M."/>
            <person name="Inagaki K."/>
            <person name="Tamura T."/>
        </authorList>
    </citation>
    <scope>NUCLEOTIDE SEQUENCE</scope>
    <source>
        <strain evidence="2">FACHB-1277</strain>
    </source>
</reference>
<evidence type="ECO:0008006" key="4">
    <source>
        <dbReference type="Google" id="ProtNLM"/>
    </source>
</evidence>
<evidence type="ECO:0000313" key="2">
    <source>
        <dbReference type="EMBL" id="MBD2152705.1"/>
    </source>
</evidence>
<feature type="coiled-coil region" evidence="1">
    <location>
        <begin position="92"/>
        <end position="162"/>
    </location>
</feature>
<keyword evidence="1" id="KW-0175">Coiled coil</keyword>
<keyword evidence="3" id="KW-1185">Reference proteome</keyword>
<evidence type="ECO:0000256" key="1">
    <source>
        <dbReference type="SAM" id="Coils"/>
    </source>
</evidence>
<proteinExistence type="predicted"/>
<dbReference type="RefSeq" id="WP_190353167.1">
    <property type="nucleotide sequence ID" value="NZ_JACJPY010000136.1"/>
</dbReference>
<gene>
    <name evidence="2" type="ORF">H6F44_21655</name>
</gene>
<dbReference type="InterPro" id="IPR054639">
    <property type="entry name" value="Npun_F5560-like"/>
</dbReference>
<dbReference type="NCBIfam" id="NF045622">
    <property type="entry name" value="Npun_F5560_fam"/>
    <property type="match status" value="1"/>
</dbReference>
<comment type="caution">
    <text evidence="2">The sequence shown here is derived from an EMBL/GenBank/DDBJ whole genome shotgun (WGS) entry which is preliminary data.</text>
</comment>
<evidence type="ECO:0000313" key="3">
    <source>
        <dbReference type="Proteomes" id="UP000631421"/>
    </source>
</evidence>
<protein>
    <recommendedName>
        <fullName evidence="4">Basic region leucine zipper</fullName>
    </recommendedName>
</protein>
<accession>A0A926Z8E7</accession>
<reference evidence="2" key="2">
    <citation type="submission" date="2020-08" db="EMBL/GenBank/DDBJ databases">
        <authorList>
            <person name="Chen M."/>
            <person name="Teng W."/>
            <person name="Zhao L."/>
            <person name="Hu C."/>
            <person name="Zhou Y."/>
            <person name="Han B."/>
            <person name="Song L."/>
            <person name="Shu W."/>
        </authorList>
    </citation>
    <scope>NUCLEOTIDE SEQUENCE</scope>
    <source>
        <strain evidence="2">FACHB-1277</strain>
    </source>
</reference>
<dbReference type="AlphaFoldDB" id="A0A926Z8E7"/>